<dbReference type="SUPFAM" id="SSF56317">
    <property type="entry name" value="Carbon-nitrogen hydrolase"/>
    <property type="match status" value="1"/>
</dbReference>
<dbReference type="InterPro" id="IPR003010">
    <property type="entry name" value="C-N_Hydrolase"/>
</dbReference>
<dbReference type="Gene3D" id="3.60.110.10">
    <property type="entry name" value="Carbon-nitrogen hydrolase"/>
    <property type="match status" value="1"/>
</dbReference>
<sequence length="261" mass="29354">MKAALIQLCVCDSETPAERWLRVERLLAGLEGQDIDFIMLPELWGVGFCNYDRYAQEEEPLHGLTIARLTPWARRLHSHIVTGSFVERTPDGKRYNTTAVLDANGYLLGSYRKIHLFGYDSQEHMLLTPGRHTGEVFTAYGIVGLSTCYDLRFPEQFRRMVDNGATLFAVTAAWPQQRLDDWRLFCRARALENQSFLLACNHTGDCGGTVGAGHSMAVAPDGTVLAEADEAEQILVAELDLNEAQRFRRRFPALHDRVPIG</sequence>
<dbReference type="EMBL" id="NHOC01000009">
    <property type="protein sequence ID" value="OUM19887.1"/>
    <property type="molecule type" value="Genomic_DNA"/>
</dbReference>
<evidence type="ECO:0000259" key="2">
    <source>
        <dbReference type="PROSITE" id="PS50263"/>
    </source>
</evidence>
<organism evidence="3 4">
    <name type="scientific">Butyricicoccus porcorum</name>
    <dbReference type="NCBI Taxonomy" id="1945634"/>
    <lineage>
        <taxon>Bacteria</taxon>
        <taxon>Bacillati</taxon>
        <taxon>Bacillota</taxon>
        <taxon>Clostridia</taxon>
        <taxon>Eubacteriales</taxon>
        <taxon>Butyricicoccaceae</taxon>
        <taxon>Butyricicoccus</taxon>
    </lineage>
</organism>
<evidence type="ECO:0000313" key="3">
    <source>
        <dbReference type="EMBL" id="OUM19887.1"/>
    </source>
</evidence>
<comment type="caution">
    <text evidence="3">The sequence shown here is derived from an EMBL/GenBank/DDBJ whole genome shotgun (WGS) entry which is preliminary data.</text>
</comment>
<name>A0A252F278_9FIRM</name>
<dbReference type="PROSITE" id="PS50263">
    <property type="entry name" value="CN_HYDROLASE"/>
    <property type="match status" value="1"/>
</dbReference>
<dbReference type="Pfam" id="PF00795">
    <property type="entry name" value="CN_hydrolase"/>
    <property type="match status" value="1"/>
</dbReference>
<gene>
    <name evidence="3" type="ORF">CBW42_10415</name>
</gene>
<dbReference type="OrthoDB" id="9811121at2"/>
<keyword evidence="4" id="KW-1185">Reference proteome</keyword>
<proteinExistence type="inferred from homology"/>
<dbReference type="PANTHER" id="PTHR23088">
    <property type="entry name" value="NITRILASE-RELATED"/>
    <property type="match status" value="1"/>
</dbReference>
<dbReference type="AlphaFoldDB" id="A0A252F278"/>
<comment type="similarity">
    <text evidence="1">Belongs to the carbon-nitrogen hydrolase superfamily. NIT1/NIT2 family.</text>
</comment>
<evidence type="ECO:0000256" key="1">
    <source>
        <dbReference type="ARBA" id="ARBA00010613"/>
    </source>
</evidence>
<protein>
    <recommendedName>
        <fullName evidence="2">CN hydrolase domain-containing protein</fullName>
    </recommendedName>
</protein>
<dbReference type="Proteomes" id="UP000194903">
    <property type="component" value="Unassembled WGS sequence"/>
</dbReference>
<accession>A0A252F278</accession>
<dbReference type="PANTHER" id="PTHR23088:SF27">
    <property type="entry name" value="DEAMINATED GLUTATHIONE AMIDASE"/>
    <property type="match status" value="1"/>
</dbReference>
<dbReference type="PROSITE" id="PS01227">
    <property type="entry name" value="UPF0012"/>
    <property type="match status" value="1"/>
</dbReference>
<feature type="domain" description="CN hydrolase" evidence="2">
    <location>
        <begin position="1"/>
        <end position="241"/>
    </location>
</feature>
<evidence type="ECO:0000313" key="4">
    <source>
        <dbReference type="Proteomes" id="UP000194903"/>
    </source>
</evidence>
<dbReference type="RefSeq" id="WP_087021014.1">
    <property type="nucleotide sequence ID" value="NZ_CP178353.1"/>
</dbReference>
<reference evidence="3 4" key="1">
    <citation type="submission" date="2017-05" db="EMBL/GenBank/DDBJ databases">
        <title>Butyricicoccus porcorum sp. nov. a butyrate-producing bacterium from the swine intestinal tract.</title>
        <authorList>
            <person name="Trachsel J."/>
            <person name="Humphrey S."/>
            <person name="Allen H.K."/>
        </authorList>
    </citation>
    <scope>NUCLEOTIDE SEQUENCE [LARGE SCALE GENOMIC DNA]</scope>
    <source>
        <strain evidence="3">BB10</strain>
    </source>
</reference>
<dbReference type="InterPro" id="IPR001110">
    <property type="entry name" value="UPF0012_CS"/>
</dbReference>
<dbReference type="InterPro" id="IPR036526">
    <property type="entry name" value="C-N_Hydrolase_sf"/>
</dbReference>